<dbReference type="EMBL" id="PKPP01002147">
    <property type="protein sequence ID" value="PWA77297.1"/>
    <property type="molecule type" value="Genomic_DNA"/>
</dbReference>
<evidence type="ECO:0000313" key="2">
    <source>
        <dbReference type="EMBL" id="PWA77297.1"/>
    </source>
</evidence>
<dbReference type="AlphaFoldDB" id="A0A2U1NV14"/>
<accession>A0A2U1NV14</accession>
<dbReference type="Proteomes" id="UP000245207">
    <property type="component" value="Unassembled WGS sequence"/>
</dbReference>
<dbReference type="OrthoDB" id="1672909at2759"/>
<proteinExistence type="predicted"/>
<feature type="region of interest" description="Disordered" evidence="1">
    <location>
        <begin position="1"/>
        <end position="43"/>
    </location>
</feature>
<reference evidence="2 3" key="1">
    <citation type="journal article" date="2018" name="Mol. Plant">
        <title>The genome of Artemisia annua provides insight into the evolution of Asteraceae family and artemisinin biosynthesis.</title>
        <authorList>
            <person name="Shen Q."/>
            <person name="Zhang L."/>
            <person name="Liao Z."/>
            <person name="Wang S."/>
            <person name="Yan T."/>
            <person name="Shi P."/>
            <person name="Liu M."/>
            <person name="Fu X."/>
            <person name="Pan Q."/>
            <person name="Wang Y."/>
            <person name="Lv Z."/>
            <person name="Lu X."/>
            <person name="Zhang F."/>
            <person name="Jiang W."/>
            <person name="Ma Y."/>
            <person name="Chen M."/>
            <person name="Hao X."/>
            <person name="Li L."/>
            <person name="Tang Y."/>
            <person name="Lv G."/>
            <person name="Zhou Y."/>
            <person name="Sun X."/>
            <person name="Brodelius P.E."/>
            <person name="Rose J.K.C."/>
            <person name="Tang K."/>
        </authorList>
    </citation>
    <scope>NUCLEOTIDE SEQUENCE [LARGE SCALE GENOMIC DNA]</scope>
    <source>
        <strain evidence="3">cv. Huhao1</strain>
        <tissue evidence="2">Leaf</tissue>
    </source>
</reference>
<sequence>MVFSKSKTRIDDATPSESQEFVDLIEDDSNDASEQRKEEKDNKPLLQEVTVAGTVNSKNAGGAKVWICNHCKQQFTSSYTRIHVHILGPPVGKKAYIKRCSALFQDREKYQEVFNKVKQSENAGVSKSLKSFVLLKKPACSKNPKPIEESFGIKEGAWLI</sequence>
<keyword evidence="3" id="KW-1185">Reference proteome</keyword>
<evidence type="ECO:0000313" key="3">
    <source>
        <dbReference type="Proteomes" id="UP000245207"/>
    </source>
</evidence>
<protein>
    <submittedName>
        <fullName evidence="2">Uncharacterized protein</fullName>
    </submittedName>
</protein>
<organism evidence="2 3">
    <name type="scientific">Artemisia annua</name>
    <name type="common">Sweet wormwood</name>
    <dbReference type="NCBI Taxonomy" id="35608"/>
    <lineage>
        <taxon>Eukaryota</taxon>
        <taxon>Viridiplantae</taxon>
        <taxon>Streptophyta</taxon>
        <taxon>Embryophyta</taxon>
        <taxon>Tracheophyta</taxon>
        <taxon>Spermatophyta</taxon>
        <taxon>Magnoliopsida</taxon>
        <taxon>eudicotyledons</taxon>
        <taxon>Gunneridae</taxon>
        <taxon>Pentapetalae</taxon>
        <taxon>asterids</taxon>
        <taxon>campanulids</taxon>
        <taxon>Asterales</taxon>
        <taxon>Asteraceae</taxon>
        <taxon>Asteroideae</taxon>
        <taxon>Anthemideae</taxon>
        <taxon>Artemisiinae</taxon>
        <taxon>Artemisia</taxon>
    </lineage>
</organism>
<name>A0A2U1NV14_ARTAN</name>
<comment type="caution">
    <text evidence="2">The sequence shown here is derived from an EMBL/GenBank/DDBJ whole genome shotgun (WGS) entry which is preliminary data.</text>
</comment>
<evidence type="ECO:0000256" key="1">
    <source>
        <dbReference type="SAM" id="MobiDB-lite"/>
    </source>
</evidence>
<gene>
    <name evidence="2" type="ORF">CTI12_AA222140</name>
</gene>
<feature type="compositionally biased region" description="Basic and acidic residues" evidence="1">
    <location>
        <begin position="33"/>
        <end position="43"/>
    </location>
</feature>